<dbReference type="InterPro" id="IPR003582">
    <property type="entry name" value="ShKT_dom"/>
</dbReference>
<name>A0A183US87_TOXCA</name>
<evidence type="ECO:0000313" key="7">
    <source>
        <dbReference type="WBParaSite" id="TCNE_0001135701-mRNA-1"/>
    </source>
</evidence>
<dbReference type="InterPro" id="IPR001506">
    <property type="entry name" value="Peptidase_M12A"/>
</dbReference>
<dbReference type="Gene3D" id="1.10.10.1940">
    <property type="match status" value="1"/>
</dbReference>
<dbReference type="GO" id="GO:0004222">
    <property type="term" value="F:metalloendopeptidase activity"/>
    <property type="evidence" value="ECO:0007669"/>
    <property type="project" value="InterPro"/>
</dbReference>
<proteinExistence type="predicted"/>
<dbReference type="PROSITE" id="PS51670">
    <property type="entry name" value="SHKT"/>
    <property type="match status" value="1"/>
</dbReference>
<comment type="caution">
    <text evidence="1">Lacks conserved residue(s) required for the propagation of feature annotation.</text>
</comment>
<evidence type="ECO:0000256" key="1">
    <source>
        <dbReference type="PROSITE-ProRule" id="PRU01005"/>
    </source>
</evidence>
<dbReference type="WBParaSite" id="TCNE_0001135701-mRNA-1">
    <property type="protein sequence ID" value="TCNE_0001135701-mRNA-1"/>
    <property type="gene ID" value="TCNE_0001135701"/>
</dbReference>
<feature type="domain" description="Peptidase M12A" evidence="4">
    <location>
        <begin position="1"/>
        <end position="22"/>
    </location>
</feature>
<evidence type="ECO:0000259" key="4">
    <source>
        <dbReference type="PROSITE" id="PS51864"/>
    </source>
</evidence>
<accession>A0A183US87</accession>
<feature type="domain" description="ShKT" evidence="3">
    <location>
        <begin position="89"/>
        <end position="127"/>
    </location>
</feature>
<evidence type="ECO:0000259" key="3">
    <source>
        <dbReference type="PROSITE" id="PS51670"/>
    </source>
</evidence>
<protein>
    <submittedName>
        <fullName evidence="7">ShKT domain-containing protein</fullName>
    </submittedName>
</protein>
<reference evidence="5 6" key="2">
    <citation type="submission" date="2018-11" db="EMBL/GenBank/DDBJ databases">
        <authorList>
            <consortium name="Pathogen Informatics"/>
        </authorList>
    </citation>
    <scope>NUCLEOTIDE SEQUENCE [LARGE SCALE GENOMIC DNA]</scope>
</reference>
<dbReference type="PROSITE" id="PS51864">
    <property type="entry name" value="ASTACIN"/>
    <property type="match status" value="1"/>
</dbReference>
<feature type="compositionally biased region" description="Low complexity" evidence="2">
    <location>
        <begin position="34"/>
        <end position="47"/>
    </location>
</feature>
<dbReference type="GO" id="GO:0006508">
    <property type="term" value="P:proteolysis"/>
    <property type="evidence" value="ECO:0007669"/>
    <property type="project" value="InterPro"/>
</dbReference>
<reference evidence="7" key="1">
    <citation type="submission" date="2016-06" db="UniProtKB">
        <authorList>
            <consortium name="WormBaseParasite"/>
        </authorList>
    </citation>
    <scope>IDENTIFICATION</scope>
</reference>
<dbReference type="SMART" id="SM00254">
    <property type="entry name" value="ShKT"/>
    <property type="match status" value="1"/>
</dbReference>
<feature type="region of interest" description="Disordered" evidence="2">
    <location>
        <begin position="27"/>
        <end position="47"/>
    </location>
</feature>
<dbReference type="Pfam" id="PF01549">
    <property type="entry name" value="ShK"/>
    <property type="match status" value="1"/>
</dbReference>
<dbReference type="EMBL" id="UYWY01020830">
    <property type="protein sequence ID" value="VDM42678.1"/>
    <property type="molecule type" value="Genomic_DNA"/>
</dbReference>
<keyword evidence="6" id="KW-1185">Reference proteome</keyword>
<sequence>MGQRVALSEIDIRKINKLYACPQTKSTTSIDNGTTSQSKPTTTTMTTTTTNTASECRDLNWRCPFWSMSVFSYCDKYPEIAYQTCVKSCACHDLNPSCETWASRGECENPFQRRFMSALCPQSCRVCTTIGNPSIALRCDDIESYFTCKIALIFNECGEKIELCAKTCGAC</sequence>
<evidence type="ECO:0000313" key="6">
    <source>
        <dbReference type="Proteomes" id="UP000050794"/>
    </source>
</evidence>
<dbReference type="Proteomes" id="UP000050794">
    <property type="component" value="Unassembled WGS sequence"/>
</dbReference>
<dbReference type="AlphaFoldDB" id="A0A183US87"/>
<evidence type="ECO:0000256" key="2">
    <source>
        <dbReference type="SAM" id="MobiDB-lite"/>
    </source>
</evidence>
<gene>
    <name evidence="5" type="ORF">TCNE_LOCUS11357</name>
</gene>
<organism evidence="6 7">
    <name type="scientific">Toxocara canis</name>
    <name type="common">Canine roundworm</name>
    <dbReference type="NCBI Taxonomy" id="6265"/>
    <lineage>
        <taxon>Eukaryota</taxon>
        <taxon>Metazoa</taxon>
        <taxon>Ecdysozoa</taxon>
        <taxon>Nematoda</taxon>
        <taxon>Chromadorea</taxon>
        <taxon>Rhabditida</taxon>
        <taxon>Spirurina</taxon>
        <taxon>Ascaridomorpha</taxon>
        <taxon>Ascaridoidea</taxon>
        <taxon>Toxocaridae</taxon>
        <taxon>Toxocara</taxon>
    </lineage>
</organism>
<evidence type="ECO:0000313" key="5">
    <source>
        <dbReference type="EMBL" id="VDM42678.1"/>
    </source>
</evidence>